<name>A0A833QRV5_9POAL</name>
<evidence type="ECO:0000313" key="2">
    <source>
        <dbReference type="Proteomes" id="UP000623129"/>
    </source>
</evidence>
<proteinExistence type="predicted"/>
<protein>
    <submittedName>
        <fullName evidence="1">Uncharacterized protein</fullName>
    </submittedName>
</protein>
<dbReference type="EMBL" id="SWLB01000018">
    <property type="protein sequence ID" value="KAF3326941.1"/>
    <property type="molecule type" value="Genomic_DNA"/>
</dbReference>
<gene>
    <name evidence="1" type="ORF">FCM35_KLT08571</name>
</gene>
<comment type="caution">
    <text evidence="1">The sequence shown here is derived from an EMBL/GenBank/DDBJ whole genome shotgun (WGS) entry which is preliminary data.</text>
</comment>
<organism evidence="1 2">
    <name type="scientific">Carex littledalei</name>
    <dbReference type="NCBI Taxonomy" id="544730"/>
    <lineage>
        <taxon>Eukaryota</taxon>
        <taxon>Viridiplantae</taxon>
        <taxon>Streptophyta</taxon>
        <taxon>Embryophyta</taxon>
        <taxon>Tracheophyta</taxon>
        <taxon>Spermatophyta</taxon>
        <taxon>Magnoliopsida</taxon>
        <taxon>Liliopsida</taxon>
        <taxon>Poales</taxon>
        <taxon>Cyperaceae</taxon>
        <taxon>Cyperoideae</taxon>
        <taxon>Cariceae</taxon>
        <taxon>Carex</taxon>
        <taxon>Carex subgen. Euthyceras</taxon>
    </lineage>
</organism>
<reference evidence="1" key="1">
    <citation type="submission" date="2020-01" db="EMBL/GenBank/DDBJ databases">
        <title>Genome sequence of Kobresia littledalei, the first chromosome-level genome in the family Cyperaceae.</title>
        <authorList>
            <person name="Qu G."/>
        </authorList>
    </citation>
    <scope>NUCLEOTIDE SEQUENCE</scope>
    <source>
        <strain evidence="1">C.B.Clarke</strain>
        <tissue evidence="1">Leaf</tissue>
    </source>
</reference>
<keyword evidence="2" id="KW-1185">Reference proteome</keyword>
<sequence length="111" mass="12866">MDYSPRIQRQGSCRCSNFGIRNGYEELDQFGDVSTRPARSSKFCGLWRKIVREKRRTQRKPGNAVLVPYDPYSYAQNFDDGPTWEEPDNLARSFSARFAVPARVLEEIEVN</sequence>
<dbReference type="PANTHER" id="PTHR33168">
    <property type="entry name" value="STRESS INDUCED PROTEIN-RELATED"/>
    <property type="match status" value="1"/>
</dbReference>
<evidence type="ECO:0000313" key="1">
    <source>
        <dbReference type="EMBL" id="KAF3326941.1"/>
    </source>
</evidence>
<dbReference type="OrthoDB" id="1688035at2759"/>
<dbReference type="Proteomes" id="UP000623129">
    <property type="component" value="Unassembled WGS sequence"/>
</dbReference>
<accession>A0A833QRV5</accession>
<dbReference type="AlphaFoldDB" id="A0A833QRV5"/>